<dbReference type="InterPro" id="IPR008538">
    <property type="entry name" value="Uma2"/>
</dbReference>
<dbReference type="SUPFAM" id="SSF52980">
    <property type="entry name" value="Restriction endonuclease-like"/>
    <property type="match status" value="1"/>
</dbReference>
<reference evidence="2" key="1">
    <citation type="submission" date="2017-12" db="EMBL/GenBank/DDBJ databases">
        <authorList>
            <consortium name="SysMetEx"/>
        </authorList>
    </citation>
    <scope>NUCLEOTIDE SEQUENCE</scope>
    <source>
        <strain evidence="2">Pb_238</strain>
    </source>
</reference>
<evidence type="ECO:0000313" key="2">
    <source>
        <dbReference type="EMBL" id="SOU92597.1"/>
    </source>
</evidence>
<protein>
    <submittedName>
        <fullName evidence="2">Endonuclease, Uma2 family (Restriction endonuclease fold)</fullName>
    </submittedName>
</protein>
<dbReference type="Pfam" id="PF05685">
    <property type="entry name" value="Uma2"/>
    <property type="match status" value="1"/>
</dbReference>
<name>A0A2I2MFV9_9BACT</name>
<dbReference type="PANTHER" id="PTHR34107">
    <property type="entry name" value="SLL0198 PROTEIN-RELATED"/>
    <property type="match status" value="1"/>
</dbReference>
<dbReference type="Gene3D" id="3.90.1570.10">
    <property type="entry name" value="tt1808, chain A"/>
    <property type="match status" value="1"/>
</dbReference>
<dbReference type="OrthoDB" id="9793127at2"/>
<proteinExistence type="predicted"/>
<keyword evidence="2" id="KW-0378">Hydrolase</keyword>
<dbReference type="AlphaFoldDB" id="A0A2I2MFV9"/>
<gene>
    <name evidence="2" type="ORF">LFTS_01224</name>
</gene>
<dbReference type="RefSeq" id="WP_099590660.1">
    <property type="nucleotide sequence ID" value="NZ_OBMB01000001.1"/>
</dbReference>
<dbReference type="GO" id="GO:0004519">
    <property type="term" value="F:endonuclease activity"/>
    <property type="evidence" value="ECO:0007669"/>
    <property type="project" value="UniProtKB-KW"/>
</dbReference>
<accession>A0A2I2MFV9</accession>
<dbReference type="PANTHER" id="PTHR34107:SF4">
    <property type="entry name" value="SLL1222 PROTEIN"/>
    <property type="match status" value="1"/>
</dbReference>
<dbReference type="EMBL" id="LT966316">
    <property type="protein sequence ID" value="SOU92597.1"/>
    <property type="molecule type" value="Genomic_DNA"/>
</dbReference>
<feature type="domain" description="Putative restriction endonuclease" evidence="1">
    <location>
        <begin position="12"/>
        <end position="181"/>
    </location>
</feature>
<dbReference type="InterPro" id="IPR011335">
    <property type="entry name" value="Restrct_endonuc-II-like"/>
</dbReference>
<dbReference type="InterPro" id="IPR012296">
    <property type="entry name" value="Nuclease_put_TT1808"/>
</dbReference>
<organism evidence="2">
    <name type="scientific">Leptospirillum ferriphilum</name>
    <dbReference type="NCBI Taxonomy" id="178606"/>
    <lineage>
        <taxon>Bacteria</taxon>
        <taxon>Pseudomonadati</taxon>
        <taxon>Nitrospirota</taxon>
        <taxon>Nitrospiria</taxon>
        <taxon>Nitrospirales</taxon>
        <taxon>Nitrospiraceae</taxon>
        <taxon>Leptospirillum</taxon>
    </lineage>
</organism>
<evidence type="ECO:0000259" key="1">
    <source>
        <dbReference type="Pfam" id="PF05685"/>
    </source>
</evidence>
<keyword evidence="2" id="KW-0255">Endonuclease</keyword>
<dbReference type="CDD" id="cd06260">
    <property type="entry name" value="DUF820-like"/>
    <property type="match status" value="1"/>
</dbReference>
<keyword evidence="2" id="KW-0540">Nuclease</keyword>
<sequence length="187" mass="20939">MKTARIKEWTYEEFMTLPEGGPYRFEIIDGELFMTPSPTPRHQKICGNLFLSIGTFLRSNPLGEVFAAPCDVVFSRTPLQVADPDLVFVSKAHAFIVTEKNIQGVPDLLVEVLSPSTAANDRRVKLSLYERSGVPEYWIVDPQTETVEVFRLSGGRYADGMEFRKEDTLDSPLLPGLTIPLSEVFPA</sequence>